<sequence length="110" mass="11828">MAQEDIRMKQTWHLSPAASKSSHRRGSDLPEGSGPFSHVELSSRPCFDCYSLLPAGNGTACRRQASRKALLLHQGKHYAHGCGLVNSLKSKLTSKLTTTALGEEPSPTGP</sequence>
<dbReference type="EMBL" id="LSYS01007194">
    <property type="protein sequence ID" value="OPJ72445.1"/>
    <property type="molecule type" value="Genomic_DNA"/>
</dbReference>
<accession>A0A1V4JK73</accession>
<organism evidence="2 3">
    <name type="scientific">Patagioenas fasciata monilis</name>
    <dbReference type="NCBI Taxonomy" id="372326"/>
    <lineage>
        <taxon>Eukaryota</taxon>
        <taxon>Metazoa</taxon>
        <taxon>Chordata</taxon>
        <taxon>Craniata</taxon>
        <taxon>Vertebrata</taxon>
        <taxon>Euteleostomi</taxon>
        <taxon>Archelosauria</taxon>
        <taxon>Archosauria</taxon>
        <taxon>Dinosauria</taxon>
        <taxon>Saurischia</taxon>
        <taxon>Theropoda</taxon>
        <taxon>Coelurosauria</taxon>
        <taxon>Aves</taxon>
        <taxon>Neognathae</taxon>
        <taxon>Neoaves</taxon>
        <taxon>Columbimorphae</taxon>
        <taxon>Columbiformes</taxon>
        <taxon>Columbidae</taxon>
        <taxon>Patagioenas</taxon>
    </lineage>
</organism>
<dbReference type="AlphaFoldDB" id="A0A1V4JK73"/>
<gene>
    <name evidence="2" type="ORF">AV530_018862</name>
</gene>
<keyword evidence="3" id="KW-1185">Reference proteome</keyword>
<name>A0A1V4JK73_PATFA</name>
<dbReference type="Proteomes" id="UP000190648">
    <property type="component" value="Unassembled WGS sequence"/>
</dbReference>
<protein>
    <submittedName>
        <fullName evidence="2">Uncharacterized protein</fullName>
    </submittedName>
</protein>
<proteinExistence type="predicted"/>
<evidence type="ECO:0000256" key="1">
    <source>
        <dbReference type="SAM" id="MobiDB-lite"/>
    </source>
</evidence>
<comment type="caution">
    <text evidence="2">The sequence shown here is derived from an EMBL/GenBank/DDBJ whole genome shotgun (WGS) entry which is preliminary data.</text>
</comment>
<evidence type="ECO:0000313" key="2">
    <source>
        <dbReference type="EMBL" id="OPJ72445.1"/>
    </source>
</evidence>
<reference evidence="2 3" key="1">
    <citation type="submission" date="2016-02" db="EMBL/GenBank/DDBJ databases">
        <title>Band-tailed pigeon sequencing and assembly.</title>
        <authorList>
            <person name="Soares A.E."/>
            <person name="Novak B.J."/>
            <person name="Rice E.S."/>
            <person name="O'Connell B."/>
            <person name="Chang D."/>
            <person name="Weber S."/>
            <person name="Shapiro B."/>
        </authorList>
    </citation>
    <scope>NUCLEOTIDE SEQUENCE [LARGE SCALE GENOMIC DNA]</scope>
    <source>
        <strain evidence="2">BTP2013</strain>
        <tissue evidence="2">Blood</tissue>
    </source>
</reference>
<feature type="region of interest" description="Disordered" evidence="1">
    <location>
        <begin position="1"/>
        <end position="37"/>
    </location>
</feature>
<evidence type="ECO:0000313" key="3">
    <source>
        <dbReference type="Proteomes" id="UP000190648"/>
    </source>
</evidence>